<feature type="domain" description="AraC effector-binding" evidence="1">
    <location>
        <begin position="1"/>
        <end position="151"/>
    </location>
</feature>
<reference evidence="2 3" key="1">
    <citation type="submission" date="2014-12" db="EMBL/GenBank/DDBJ databases">
        <title>Draft genome sequences of 10 type strains of Lactococcus.</title>
        <authorList>
            <person name="Sun Z."/>
            <person name="Zhong Z."/>
            <person name="Liu W."/>
            <person name="Zhang W."/>
            <person name="Zhang H."/>
        </authorList>
    </citation>
    <scope>NUCLEOTIDE SEQUENCE [LARGE SCALE GENOMIC DNA]</scope>
    <source>
        <strain evidence="2 3">DSM 6634</strain>
    </source>
</reference>
<dbReference type="AlphaFoldDB" id="A0A2A5RY26"/>
<comment type="caution">
    <text evidence="2">The sequence shown here is derived from an EMBL/GenBank/DDBJ whole genome shotgun (WGS) entry which is preliminary data.</text>
</comment>
<dbReference type="EMBL" id="JXJW01000012">
    <property type="protein sequence ID" value="PCS06151.1"/>
    <property type="molecule type" value="Genomic_DNA"/>
</dbReference>
<dbReference type="InterPro" id="IPR011256">
    <property type="entry name" value="Reg_factor_effector_dom_sf"/>
</dbReference>
<evidence type="ECO:0000313" key="3">
    <source>
        <dbReference type="Proteomes" id="UP000218282"/>
    </source>
</evidence>
<evidence type="ECO:0000313" key="2">
    <source>
        <dbReference type="EMBL" id="PCS06151.1"/>
    </source>
</evidence>
<evidence type="ECO:0000259" key="1">
    <source>
        <dbReference type="SMART" id="SM00871"/>
    </source>
</evidence>
<sequence>MTYELVTLADKLVVGITDRTNNAAPDMGEKIAQLWQRFYSDGHVDKIAHRVDHVALGIYTDYASDEKGDYTVMVACQVTEPGSRFETRVIKGGKYAKFVVKASQDQLVSKVADAWTAIWQMPLPRLFAADFEAYQVADGKQAEVHIYISLRSELADADKSTI</sequence>
<dbReference type="InterPro" id="IPR053182">
    <property type="entry name" value="YobU-like_regulator"/>
</dbReference>
<dbReference type="InterPro" id="IPR029441">
    <property type="entry name" value="Cass2"/>
</dbReference>
<organism evidence="2 3">
    <name type="scientific">Pseudolactococcus piscium</name>
    <dbReference type="NCBI Taxonomy" id="1364"/>
    <lineage>
        <taxon>Bacteria</taxon>
        <taxon>Bacillati</taxon>
        <taxon>Bacillota</taxon>
        <taxon>Bacilli</taxon>
        <taxon>Lactobacillales</taxon>
        <taxon>Streptococcaceae</taxon>
        <taxon>Pseudolactococcus</taxon>
    </lineage>
</organism>
<dbReference type="Pfam" id="PF14526">
    <property type="entry name" value="Cass2"/>
    <property type="match status" value="1"/>
</dbReference>
<accession>A0A2A5RY26</accession>
<dbReference type="Proteomes" id="UP000218282">
    <property type="component" value="Unassembled WGS sequence"/>
</dbReference>
<dbReference type="SMART" id="SM00871">
    <property type="entry name" value="AraC_E_bind"/>
    <property type="match status" value="1"/>
</dbReference>
<dbReference type="PANTHER" id="PTHR36444:SF2">
    <property type="entry name" value="TRANSCRIPTIONAL REGULATOR PROTEIN YOBU-RELATED"/>
    <property type="match status" value="1"/>
</dbReference>
<name>A0A2A5RY26_9LACT</name>
<dbReference type="SUPFAM" id="SSF55136">
    <property type="entry name" value="Probable bacterial effector-binding domain"/>
    <property type="match status" value="1"/>
</dbReference>
<proteinExistence type="predicted"/>
<dbReference type="InterPro" id="IPR010499">
    <property type="entry name" value="AraC_E-bd"/>
</dbReference>
<dbReference type="RefSeq" id="WP_096814643.1">
    <property type="nucleotide sequence ID" value="NZ_JXJW01000012.1"/>
</dbReference>
<gene>
    <name evidence="2" type="ORF">RU86_GL000383</name>
</gene>
<dbReference type="Gene3D" id="3.20.80.10">
    <property type="entry name" value="Regulatory factor, effector binding domain"/>
    <property type="match status" value="1"/>
</dbReference>
<protein>
    <submittedName>
        <fullName evidence="2">Transcriptional regulator</fullName>
    </submittedName>
</protein>
<keyword evidence="3" id="KW-1185">Reference proteome</keyword>
<dbReference type="PANTHER" id="PTHR36444">
    <property type="entry name" value="TRANSCRIPTIONAL REGULATOR PROTEIN YOBU-RELATED"/>
    <property type="match status" value="1"/>
</dbReference>